<name>A0AAV0ANA2_PHAPC</name>
<dbReference type="EMBL" id="CALTRL010000808">
    <property type="protein sequence ID" value="CAH7669790.1"/>
    <property type="molecule type" value="Genomic_DNA"/>
</dbReference>
<organism evidence="3 4">
    <name type="scientific">Phakopsora pachyrhizi</name>
    <name type="common">Asian soybean rust disease fungus</name>
    <dbReference type="NCBI Taxonomy" id="170000"/>
    <lineage>
        <taxon>Eukaryota</taxon>
        <taxon>Fungi</taxon>
        <taxon>Dikarya</taxon>
        <taxon>Basidiomycota</taxon>
        <taxon>Pucciniomycotina</taxon>
        <taxon>Pucciniomycetes</taxon>
        <taxon>Pucciniales</taxon>
        <taxon>Phakopsoraceae</taxon>
        <taxon>Phakopsora</taxon>
    </lineage>
</organism>
<dbReference type="AlphaFoldDB" id="A0AAV0ANA2"/>
<feature type="region of interest" description="Disordered" evidence="1">
    <location>
        <begin position="168"/>
        <end position="202"/>
    </location>
</feature>
<keyword evidence="4" id="KW-1185">Reference proteome</keyword>
<dbReference type="InterPro" id="IPR050618">
    <property type="entry name" value="Ubq-SigPath_Reg"/>
</dbReference>
<proteinExistence type="predicted"/>
<reference evidence="3" key="1">
    <citation type="submission" date="2022-06" db="EMBL/GenBank/DDBJ databases">
        <authorList>
            <consortium name="SYNGENTA / RWTH Aachen University"/>
        </authorList>
    </citation>
    <scope>NUCLEOTIDE SEQUENCE</scope>
</reference>
<feature type="region of interest" description="Disordered" evidence="1">
    <location>
        <begin position="285"/>
        <end position="377"/>
    </location>
</feature>
<evidence type="ECO:0000313" key="3">
    <source>
        <dbReference type="EMBL" id="CAH7669790.1"/>
    </source>
</evidence>
<dbReference type="InterPro" id="IPR024964">
    <property type="entry name" value="CTLH/CRA"/>
</dbReference>
<evidence type="ECO:0000259" key="2">
    <source>
        <dbReference type="SMART" id="SM00757"/>
    </source>
</evidence>
<dbReference type="SMART" id="SM00757">
    <property type="entry name" value="CRA"/>
    <property type="match status" value="1"/>
</dbReference>
<dbReference type="Pfam" id="PF10607">
    <property type="entry name" value="CTLH"/>
    <property type="match status" value="1"/>
</dbReference>
<feature type="region of interest" description="Disordered" evidence="1">
    <location>
        <begin position="412"/>
        <end position="478"/>
    </location>
</feature>
<feature type="region of interest" description="Disordered" evidence="1">
    <location>
        <begin position="73"/>
        <end position="92"/>
    </location>
</feature>
<dbReference type="PANTHER" id="PTHR12864">
    <property type="entry name" value="RAN BINDING PROTEIN 9-RELATED"/>
    <property type="match status" value="1"/>
</dbReference>
<comment type="caution">
    <text evidence="3">The sequence shown here is derived from an EMBL/GenBank/DDBJ whole genome shotgun (WGS) entry which is preliminary data.</text>
</comment>
<dbReference type="PROSITE" id="PS50896">
    <property type="entry name" value="LISH"/>
    <property type="match status" value="1"/>
</dbReference>
<feature type="compositionally biased region" description="Polar residues" evidence="1">
    <location>
        <begin position="455"/>
        <end position="466"/>
    </location>
</feature>
<protein>
    <submittedName>
        <fullName evidence="3">CTLH/CRA C-terminal to lish motif domain-domain-containing protein</fullName>
    </submittedName>
</protein>
<feature type="region of interest" description="Disordered" evidence="1">
    <location>
        <begin position="99"/>
        <end position="118"/>
    </location>
</feature>
<dbReference type="InterPro" id="IPR013144">
    <property type="entry name" value="CRA_dom"/>
</dbReference>
<feature type="compositionally biased region" description="Polar residues" evidence="1">
    <location>
        <begin position="182"/>
        <end position="202"/>
    </location>
</feature>
<evidence type="ECO:0000313" key="4">
    <source>
        <dbReference type="Proteomes" id="UP001153365"/>
    </source>
</evidence>
<feature type="compositionally biased region" description="Polar residues" evidence="1">
    <location>
        <begin position="99"/>
        <end position="115"/>
    </location>
</feature>
<dbReference type="Proteomes" id="UP001153365">
    <property type="component" value="Unassembled WGS sequence"/>
</dbReference>
<dbReference type="SMART" id="SM00667">
    <property type="entry name" value="LisH"/>
    <property type="match status" value="1"/>
</dbReference>
<dbReference type="InterPro" id="IPR006594">
    <property type="entry name" value="LisH"/>
</dbReference>
<feature type="compositionally biased region" description="Low complexity" evidence="1">
    <location>
        <begin position="294"/>
        <end position="307"/>
    </location>
</feature>
<feature type="region of interest" description="Disordered" evidence="1">
    <location>
        <begin position="1"/>
        <end position="20"/>
    </location>
</feature>
<feature type="compositionally biased region" description="Polar residues" evidence="1">
    <location>
        <begin position="226"/>
        <end position="242"/>
    </location>
</feature>
<feature type="compositionally biased region" description="Polar residues" evidence="1">
    <location>
        <begin position="326"/>
        <end position="377"/>
    </location>
</feature>
<accession>A0AAV0ANA2</accession>
<feature type="domain" description="CRA" evidence="2">
    <location>
        <begin position="491"/>
        <end position="585"/>
    </location>
</feature>
<feature type="compositionally biased region" description="Polar residues" evidence="1">
    <location>
        <begin position="430"/>
        <end position="447"/>
    </location>
</feature>
<sequence>MSNDRYLTDPSLSSVTNLSQPSNNPISLLNQYGIRRSKDPIQIRRLILDYLCHQCFVDTADAFARESSTSNSFSIEQQLPPQHTSSLTQNPLCSVSNQNGLSTLINNQPSSSSTPVKDHVIERSVRFDTDEDGDQEIGEISSASMDTSYHSQIQNTSIASSHLNDSQNLSINISRPDDSQMLVEQQDSESTLDQSTSSKNNQKLLLQPLINGSISDRTGETCKGPVTSSGNQDHQNYPDWSQRDVQNTRIRLVIKEHILNGRVKEAIKLIESNFPQVLGPSLVSRSGNHSLQPTTSTSSTNQSSFKTYQRLKSNRVPFPHRPLSGPVTNASPSNENIKSSATRDLSPQPSSNQFQKQTESSPTSSSLKPNTIPSSSQQFPHAMFGSLNPAHISLNLQIQLFVEFVRSISQQHSQTTGSSPRQQLEQQQQSNETPSNQLDSSPHSNIANGKRAVSSPPNNDLSNSVGGLSDDTSTSSSTISTQTSSLALSLPHCRALYAYVHQLAQPTERVIFNKELENVSALLAYLDPWNSPVKKYLDQSRRELLAERVNAAILVHLGKAPTSILQLVAQQASFTWSTLNDLGEKIPCPTNEDSTRTKQCNFFNLSEFINLCEIDDKFTD</sequence>
<feature type="compositionally biased region" description="Low complexity" evidence="1">
    <location>
        <begin position="468"/>
        <end position="478"/>
    </location>
</feature>
<feature type="region of interest" description="Disordered" evidence="1">
    <location>
        <begin position="214"/>
        <end position="242"/>
    </location>
</feature>
<evidence type="ECO:0000256" key="1">
    <source>
        <dbReference type="SAM" id="MobiDB-lite"/>
    </source>
</evidence>
<gene>
    <name evidence="3" type="ORF">PPACK8108_LOCUS4433</name>
</gene>
<feature type="compositionally biased region" description="Polar residues" evidence="1">
    <location>
        <begin position="412"/>
        <end position="421"/>
    </location>
</feature>